<organism evidence="1 2">
    <name type="scientific">Paramecium bursaria Chlorella virus MT325</name>
    <name type="common">PBCV-MT325</name>
    <dbReference type="NCBI Taxonomy" id="346932"/>
    <lineage>
        <taxon>Viruses</taxon>
        <taxon>Varidnaviria</taxon>
        <taxon>Bamfordvirae</taxon>
        <taxon>Nucleocytoviricota</taxon>
        <taxon>Megaviricetes</taxon>
        <taxon>Algavirales</taxon>
        <taxon>Phycodnaviridae</taxon>
        <taxon>Chlorovirus</taxon>
        <taxon>Chlorovirus conductrix</taxon>
        <taxon>Paramecium bursaria Chlorella virus A1</taxon>
    </lineage>
</organism>
<proteinExistence type="predicted"/>
<organismHost>
    <name type="scientific">Paramecium bursaria</name>
    <dbReference type="NCBI Taxonomy" id="74790"/>
</organismHost>
<sequence length="112" mass="13006">MVMAQTKSYGVFHKMLAREKFMMTHVKNSKANHVVRFEKRGDALLMKDVLNIAIARFGEWENAIELRGNDLVVAEPMRDFENDVVDFEYVDVQSYDEDDGETDYISSHLTLK</sequence>
<name>A7IU45_PBCVM</name>
<evidence type="ECO:0000313" key="1">
    <source>
        <dbReference type="EMBL" id="ABT13869.1"/>
    </source>
</evidence>
<protein>
    <submittedName>
        <fullName evidence="1">Uncharacterized protein M315L</fullName>
    </submittedName>
</protein>
<accession>A7IU45</accession>
<reference evidence="1 2" key="1">
    <citation type="journal article" date="2007" name="Virology">
        <title>Sequence and annotation of the 314-kb MT325 and the 321-kb FR483 viruses that infect Chlorella Pbi.</title>
        <authorList>
            <person name="Fitzgerald L.A."/>
            <person name="Graves M.V."/>
            <person name="Li X."/>
            <person name="Feldblyum T."/>
            <person name="Hartigan J."/>
            <person name="Van Etten J.L."/>
        </authorList>
    </citation>
    <scope>NUCLEOTIDE SEQUENCE [LARGE SCALE GENOMIC DNA]</scope>
    <source>
        <strain evidence="1 2">MT325</strain>
    </source>
</reference>
<dbReference type="EMBL" id="DQ491001">
    <property type="protein sequence ID" value="ABT13869.1"/>
    <property type="molecule type" value="Genomic_DNA"/>
</dbReference>
<evidence type="ECO:0000313" key="2">
    <source>
        <dbReference type="Proteomes" id="UP000246715"/>
    </source>
</evidence>
<dbReference type="Proteomes" id="UP000246715">
    <property type="component" value="Segment"/>
</dbReference>
<gene>
    <name evidence="1" type="primary">M315L</name>
    <name evidence="1" type="ORF">MT325_M315L</name>
</gene>